<evidence type="ECO:0000313" key="1">
    <source>
        <dbReference type="EMBL" id="ANX03407.1"/>
    </source>
</evidence>
<accession>A0A1B1YRV1</accession>
<proteinExistence type="predicted"/>
<dbReference type="AlphaFoldDB" id="A0A1B1YRV1"/>
<dbReference type="EMBL" id="CP014671">
    <property type="protein sequence ID" value="ANX03407.1"/>
    <property type="molecule type" value="Genomic_DNA"/>
</dbReference>
<protein>
    <submittedName>
        <fullName evidence="1">Uncharacterized protein</fullName>
    </submittedName>
</protein>
<reference evidence="2" key="1">
    <citation type="submission" date="2016-03" db="EMBL/GenBank/DDBJ databases">
        <title>Complete genome sequence of Solimmundus cernigliae, representing a novel lineage of polycyclic aromatic hydrocarbon degraders within the Gammaproteobacteria.</title>
        <authorList>
            <person name="Singleton D.R."/>
            <person name="Dickey A.N."/>
            <person name="Scholl E.H."/>
            <person name="Wright F.A."/>
            <person name="Aitken M.D."/>
        </authorList>
    </citation>
    <scope>NUCLEOTIDE SEQUENCE [LARGE SCALE GENOMIC DNA]</scope>
    <source>
        <strain evidence="2">TR3.2</strain>
    </source>
</reference>
<evidence type="ECO:0000313" key="2">
    <source>
        <dbReference type="Proteomes" id="UP000092952"/>
    </source>
</evidence>
<dbReference type="Proteomes" id="UP000092952">
    <property type="component" value="Chromosome"/>
</dbReference>
<dbReference type="STRING" id="1810504.PG2T_03825"/>
<dbReference type="InParanoid" id="A0A1B1YRV1"/>
<gene>
    <name evidence="1" type="ORF">PG2T_03825</name>
</gene>
<keyword evidence="2" id="KW-1185">Reference proteome</keyword>
<sequence>MRDIAKKTTLFKEAGIKCPEVDTFLQALDRLHALTTVKRRPRTDEFTNDRKYVELLAVLAIRLFGDAPPALICEVTALKVMNPDKVSITKQVSAFKKEALAEKV</sequence>
<organism evidence="1 2">
    <name type="scientific">Immundisolibacter cernigliae</name>
    <dbReference type="NCBI Taxonomy" id="1810504"/>
    <lineage>
        <taxon>Bacteria</taxon>
        <taxon>Pseudomonadati</taxon>
        <taxon>Pseudomonadota</taxon>
        <taxon>Gammaproteobacteria</taxon>
        <taxon>Immundisolibacterales</taxon>
        <taxon>Immundisolibacteraceae</taxon>
        <taxon>Immundisolibacter</taxon>
    </lineage>
</organism>
<name>A0A1B1YRV1_9GAMM</name>
<dbReference type="KEGG" id="gbi:PG2T_03825"/>